<gene>
    <name evidence="2" type="ORF">EEDITHA_LOCUS4229</name>
</gene>
<comment type="caution">
    <text evidence="2">The sequence shown here is derived from an EMBL/GenBank/DDBJ whole genome shotgun (WGS) entry which is preliminary data.</text>
</comment>
<proteinExistence type="predicted"/>
<name>A0AAU9TMD9_EUPED</name>
<sequence length="134" mass="15053">MECFKCKSVLGKKAQHFVCQGPCGGTFHKKCVKGLASDLKRGISRIHCNNCEGGASEDDDLEEDTQDFSNILKDIQNKVGAIPGVKKQLEIITESLSLLSDKYDTLIVEHEQSKDEIKQLERKMESITNKYVYI</sequence>
<accession>A0AAU9TMD9</accession>
<dbReference type="AlphaFoldDB" id="A0AAU9TMD9"/>
<protein>
    <submittedName>
        <fullName evidence="2">Uncharacterized protein</fullName>
    </submittedName>
</protein>
<feature type="coiled-coil region" evidence="1">
    <location>
        <begin position="103"/>
        <end position="130"/>
    </location>
</feature>
<evidence type="ECO:0000313" key="3">
    <source>
        <dbReference type="Proteomes" id="UP001153954"/>
    </source>
</evidence>
<evidence type="ECO:0000313" key="2">
    <source>
        <dbReference type="EMBL" id="CAH2088031.1"/>
    </source>
</evidence>
<keyword evidence="3" id="KW-1185">Reference proteome</keyword>
<evidence type="ECO:0000256" key="1">
    <source>
        <dbReference type="SAM" id="Coils"/>
    </source>
</evidence>
<dbReference type="Proteomes" id="UP001153954">
    <property type="component" value="Unassembled WGS sequence"/>
</dbReference>
<keyword evidence="1" id="KW-0175">Coiled coil</keyword>
<organism evidence="2 3">
    <name type="scientific">Euphydryas editha</name>
    <name type="common">Edith's checkerspot</name>
    <dbReference type="NCBI Taxonomy" id="104508"/>
    <lineage>
        <taxon>Eukaryota</taxon>
        <taxon>Metazoa</taxon>
        <taxon>Ecdysozoa</taxon>
        <taxon>Arthropoda</taxon>
        <taxon>Hexapoda</taxon>
        <taxon>Insecta</taxon>
        <taxon>Pterygota</taxon>
        <taxon>Neoptera</taxon>
        <taxon>Endopterygota</taxon>
        <taxon>Lepidoptera</taxon>
        <taxon>Glossata</taxon>
        <taxon>Ditrysia</taxon>
        <taxon>Papilionoidea</taxon>
        <taxon>Nymphalidae</taxon>
        <taxon>Nymphalinae</taxon>
        <taxon>Euphydryas</taxon>
    </lineage>
</organism>
<dbReference type="EMBL" id="CAKOGL010000007">
    <property type="protein sequence ID" value="CAH2088031.1"/>
    <property type="molecule type" value="Genomic_DNA"/>
</dbReference>
<reference evidence="2" key="1">
    <citation type="submission" date="2022-03" db="EMBL/GenBank/DDBJ databases">
        <authorList>
            <person name="Tunstrom K."/>
        </authorList>
    </citation>
    <scope>NUCLEOTIDE SEQUENCE</scope>
</reference>